<protein>
    <submittedName>
        <fullName evidence="2">Uncharacterized protein</fullName>
    </submittedName>
</protein>
<reference evidence="2" key="1">
    <citation type="journal article" date="2015" name="Nature">
        <title>Complex archaea that bridge the gap between prokaryotes and eukaryotes.</title>
        <authorList>
            <person name="Spang A."/>
            <person name="Saw J.H."/>
            <person name="Jorgensen S.L."/>
            <person name="Zaremba-Niedzwiedzka K."/>
            <person name="Martijn J."/>
            <person name="Lind A.E."/>
            <person name="van Eijk R."/>
            <person name="Schleper C."/>
            <person name="Guy L."/>
            <person name="Ettema T.J."/>
        </authorList>
    </citation>
    <scope>NUCLEOTIDE SEQUENCE</scope>
</reference>
<accession>A0A0F9UR40</accession>
<evidence type="ECO:0000313" key="2">
    <source>
        <dbReference type="EMBL" id="KKN63621.1"/>
    </source>
</evidence>
<organism evidence="2">
    <name type="scientific">marine sediment metagenome</name>
    <dbReference type="NCBI Taxonomy" id="412755"/>
    <lineage>
        <taxon>unclassified sequences</taxon>
        <taxon>metagenomes</taxon>
        <taxon>ecological metagenomes</taxon>
    </lineage>
</organism>
<feature type="region of interest" description="Disordered" evidence="1">
    <location>
        <begin position="28"/>
        <end position="64"/>
    </location>
</feature>
<name>A0A0F9UR40_9ZZZZ</name>
<sequence length="404" mass="44910">MTSLRDKMDRSCFTRKPHKSFFYNLMRNGISEPDRRPPSTPPRSDSAKGRSHRQSANCSRLRSASSGPEWAMMIAVMIQLPSATTTRGLIPAVCCAPSRILIIWDAPSASKWPLAWGAEVLCARSSSHSCSLCTERREPSASGQALGKSEARHTPWSRAKLRSPVVRAQIKSSELRRPARYICAAISEANVGAMRWNRVTAETAGPANVVCLVMLGILECKKESGADLALMPSDRLTDMRRAPWTKWTAVCVFGPRHPFTFKRGVSSCASTKRRAGPNRPCPSLSSFLLKGSDRHDARPLREYALTKPNLSEGAYFYSKTQYERAIPATPLSVHGGNAFSPGPVPQHRRTPRLCNESYENVWRARIFRLTMVAALERHDIHAGAHRERVRTRRVFLSGTNTISA</sequence>
<dbReference type="AlphaFoldDB" id="A0A0F9UR40"/>
<feature type="compositionally biased region" description="Polar residues" evidence="1">
    <location>
        <begin position="54"/>
        <end position="64"/>
    </location>
</feature>
<evidence type="ECO:0000256" key="1">
    <source>
        <dbReference type="SAM" id="MobiDB-lite"/>
    </source>
</evidence>
<dbReference type="EMBL" id="LAZR01000584">
    <property type="protein sequence ID" value="KKN63621.1"/>
    <property type="molecule type" value="Genomic_DNA"/>
</dbReference>
<gene>
    <name evidence="2" type="ORF">LCGC14_0499870</name>
</gene>
<proteinExistence type="predicted"/>
<comment type="caution">
    <text evidence="2">The sequence shown here is derived from an EMBL/GenBank/DDBJ whole genome shotgun (WGS) entry which is preliminary data.</text>
</comment>